<evidence type="ECO:0000256" key="5">
    <source>
        <dbReference type="ARBA" id="ARBA00023002"/>
    </source>
</evidence>
<reference evidence="7 8" key="1">
    <citation type="submission" date="2019-08" db="EMBL/GenBank/DDBJ databases">
        <title>Bacillus genomes from the desert of Cuatro Cienegas, Coahuila.</title>
        <authorList>
            <person name="Olmedo-Alvarez G."/>
        </authorList>
    </citation>
    <scope>NUCLEOTIDE SEQUENCE [LARGE SCALE GENOMIC DNA]</scope>
    <source>
        <strain evidence="7 8">CH28_1T</strain>
    </source>
</reference>
<evidence type="ECO:0000256" key="1">
    <source>
        <dbReference type="ARBA" id="ARBA00001974"/>
    </source>
</evidence>
<feature type="domain" description="FAD-binding PCMH-type" evidence="6">
    <location>
        <begin position="37"/>
        <end position="216"/>
    </location>
</feature>
<evidence type="ECO:0000259" key="6">
    <source>
        <dbReference type="PROSITE" id="PS51387"/>
    </source>
</evidence>
<name>A0A5D4SVR5_9BACI</name>
<dbReference type="InterPro" id="IPR004490">
    <property type="entry name" value="GlcD"/>
</dbReference>
<evidence type="ECO:0000313" key="8">
    <source>
        <dbReference type="Proteomes" id="UP000322524"/>
    </source>
</evidence>
<dbReference type="Gene3D" id="3.30.70.2740">
    <property type="match status" value="1"/>
</dbReference>
<dbReference type="Proteomes" id="UP000322524">
    <property type="component" value="Unassembled WGS sequence"/>
</dbReference>
<dbReference type="InterPro" id="IPR004113">
    <property type="entry name" value="FAD-bd_oxidored_4_C"/>
</dbReference>
<dbReference type="InterPro" id="IPR006094">
    <property type="entry name" value="Oxid_FAD_bind_N"/>
</dbReference>
<keyword evidence="4" id="KW-0274">FAD</keyword>
<dbReference type="Pfam" id="PF01565">
    <property type="entry name" value="FAD_binding_4"/>
    <property type="match status" value="1"/>
</dbReference>
<dbReference type="FunFam" id="1.10.45.10:FF:000001">
    <property type="entry name" value="D-lactate dehydrogenase mitochondrial"/>
    <property type="match status" value="1"/>
</dbReference>
<organism evidence="7 8">
    <name type="scientific">Sutcliffiella horikoshii</name>
    <dbReference type="NCBI Taxonomy" id="79883"/>
    <lineage>
        <taxon>Bacteria</taxon>
        <taxon>Bacillati</taxon>
        <taxon>Bacillota</taxon>
        <taxon>Bacilli</taxon>
        <taxon>Bacillales</taxon>
        <taxon>Bacillaceae</taxon>
        <taxon>Sutcliffiella</taxon>
    </lineage>
</organism>
<dbReference type="GO" id="GO:0003973">
    <property type="term" value="F:(S)-2-hydroxy-acid oxidase activity"/>
    <property type="evidence" value="ECO:0007669"/>
    <property type="project" value="InterPro"/>
</dbReference>
<comment type="cofactor">
    <cofactor evidence="1">
        <name>FAD</name>
        <dbReference type="ChEBI" id="CHEBI:57692"/>
    </cofactor>
</comment>
<comment type="caution">
    <text evidence="7">The sequence shown here is derived from an EMBL/GenBank/DDBJ whole genome shotgun (WGS) entry which is preliminary data.</text>
</comment>
<dbReference type="RefSeq" id="WP_148988642.1">
    <property type="nucleotide sequence ID" value="NZ_VTEV01000005.1"/>
</dbReference>
<dbReference type="PROSITE" id="PS51387">
    <property type="entry name" value="FAD_PCMH"/>
    <property type="match status" value="1"/>
</dbReference>
<accession>A0A5D4SVR5</accession>
<dbReference type="STRING" id="79883.GCA_001636495_04118"/>
<dbReference type="SUPFAM" id="SSF56176">
    <property type="entry name" value="FAD-binding/transporter-associated domain-like"/>
    <property type="match status" value="1"/>
</dbReference>
<dbReference type="FunFam" id="3.30.70.2740:FF:000001">
    <property type="entry name" value="D-lactate dehydrogenase mitochondrial"/>
    <property type="match status" value="1"/>
</dbReference>
<dbReference type="OrthoDB" id="9767256at2"/>
<sequence>MISEQLKKRFINIVGPDNYQDSPSEKLVYSYDATPNYQAMPDAIIVPRNTEDVTKIVKLCNEHRIPLVPRGSGTNLCAGTCPTEGGIVLLFTHMNKLLELDEENLTVTVQPGLVTLDLIQAVEAKGLFYPPDPSSMKISTIGGNINENSGGLRGLKYGVTRDYVLALEAVMPNGDVIRTGGKLAKDVAGYDLTRLFVGSEGTLCIITEATLKLVPMPETKQTMLALYQDIEAAAKTVSTIISKKIIPATLEFLDQPTLEVVEEFAKIGLPTDVQAVLLIEQDGPLEVVTRDMQKIQEICLAEKALSVQVAQTELEAEALRTARRSALSALARLKPTTILEDATVPRSEIAKMVKAINEIAVKHQVKICTFGHAGDGNLHPTVATDARDHEEMERVEAAFEDIFAKAIELGGTITGEHGVGMMKAPYLEWKLGEAGIAAMKAIKLAFDPNNIMNPGKVFAKESRKRVVVSR</sequence>
<dbReference type="InterPro" id="IPR051914">
    <property type="entry name" value="FAD-linked_OxidoTrans_Type4"/>
</dbReference>
<evidence type="ECO:0000256" key="2">
    <source>
        <dbReference type="ARBA" id="ARBA00008000"/>
    </source>
</evidence>
<evidence type="ECO:0000313" key="7">
    <source>
        <dbReference type="EMBL" id="TYS67527.1"/>
    </source>
</evidence>
<dbReference type="NCBIfam" id="TIGR00387">
    <property type="entry name" value="glcD"/>
    <property type="match status" value="1"/>
</dbReference>
<dbReference type="Pfam" id="PF02913">
    <property type="entry name" value="FAD-oxidase_C"/>
    <property type="match status" value="1"/>
</dbReference>
<dbReference type="InterPro" id="IPR016169">
    <property type="entry name" value="FAD-bd_PCMH_sub2"/>
</dbReference>
<dbReference type="Gene3D" id="3.30.465.10">
    <property type="match status" value="1"/>
</dbReference>
<gene>
    <name evidence="7" type="primary">glcD</name>
    <name evidence="7" type="ORF">FZC76_13155</name>
</gene>
<protein>
    <submittedName>
        <fullName evidence="7">Glycolate oxidase subunit GlcD</fullName>
    </submittedName>
</protein>
<dbReference type="InterPro" id="IPR016171">
    <property type="entry name" value="Vanillyl_alc_oxidase_C-sub2"/>
</dbReference>
<proteinExistence type="inferred from homology"/>
<evidence type="ECO:0000256" key="4">
    <source>
        <dbReference type="ARBA" id="ARBA00022827"/>
    </source>
</evidence>
<dbReference type="PANTHER" id="PTHR42934">
    <property type="entry name" value="GLYCOLATE OXIDASE SUBUNIT GLCD"/>
    <property type="match status" value="1"/>
</dbReference>
<comment type="similarity">
    <text evidence="2">Belongs to the FAD-binding oxidoreductase/transferase type 4 family.</text>
</comment>
<dbReference type="GO" id="GO:0071949">
    <property type="term" value="F:FAD binding"/>
    <property type="evidence" value="ECO:0007669"/>
    <property type="project" value="InterPro"/>
</dbReference>
<dbReference type="Gene3D" id="1.10.45.10">
    <property type="entry name" value="Vanillyl-alcohol Oxidase, Chain A, domain 4"/>
    <property type="match status" value="1"/>
</dbReference>
<dbReference type="PANTHER" id="PTHR42934:SF2">
    <property type="entry name" value="GLYCOLATE OXIDASE SUBUNIT GLCD"/>
    <property type="match status" value="1"/>
</dbReference>
<dbReference type="SUPFAM" id="SSF55103">
    <property type="entry name" value="FAD-linked oxidases, C-terminal domain"/>
    <property type="match status" value="1"/>
</dbReference>
<dbReference type="InterPro" id="IPR016164">
    <property type="entry name" value="FAD-linked_Oxase-like_C"/>
</dbReference>
<keyword evidence="3" id="KW-0285">Flavoprotein</keyword>
<dbReference type="InterPro" id="IPR016166">
    <property type="entry name" value="FAD-bd_PCMH"/>
</dbReference>
<dbReference type="EMBL" id="VTEV01000005">
    <property type="protein sequence ID" value="TYS67527.1"/>
    <property type="molecule type" value="Genomic_DNA"/>
</dbReference>
<dbReference type="GO" id="GO:0009339">
    <property type="term" value="C:glycolate oxidase complex"/>
    <property type="evidence" value="ECO:0007669"/>
    <property type="project" value="InterPro"/>
</dbReference>
<keyword evidence="5" id="KW-0560">Oxidoreductase</keyword>
<evidence type="ECO:0000256" key="3">
    <source>
        <dbReference type="ARBA" id="ARBA00022630"/>
    </source>
</evidence>
<dbReference type="AlphaFoldDB" id="A0A5D4SVR5"/>
<dbReference type="InterPro" id="IPR036318">
    <property type="entry name" value="FAD-bd_PCMH-like_sf"/>
</dbReference>